<dbReference type="Pfam" id="PF08240">
    <property type="entry name" value="ADH_N"/>
    <property type="match status" value="1"/>
</dbReference>
<name>A0A368XXU6_9BACI</name>
<dbReference type="GO" id="GO:0016491">
    <property type="term" value="F:oxidoreductase activity"/>
    <property type="evidence" value="ECO:0007669"/>
    <property type="project" value="InterPro"/>
</dbReference>
<dbReference type="SUPFAM" id="SSF51735">
    <property type="entry name" value="NAD(P)-binding Rossmann-fold domains"/>
    <property type="match status" value="1"/>
</dbReference>
<dbReference type="Proteomes" id="UP000252585">
    <property type="component" value="Unassembled WGS sequence"/>
</dbReference>
<dbReference type="InterPro" id="IPR011032">
    <property type="entry name" value="GroES-like_sf"/>
</dbReference>
<keyword evidence="3" id="KW-1185">Reference proteome</keyword>
<evidence type="ECO:0000313" key="2">
    <source>
        <dbReference type="EMBL" id="RCW71858.1"/>
    </source>
</evidence>
<dbReference type="InterPro" id="IPR020843">
    <property type="entry name" value="ER"/>
</dbReference>
<protein>
    <submittedName>
        <fullName evidence="2">Zinc-binding alcohol dehydrogenase/oxidoreductase</fullName>
    </submittedName>
</protein>
<dbReference type="PANTHER" id="PTHR45033:SF3">
    <property type="entry name" value="DEHYDROGENASE, PUTATIVE (AFU_ORTHOLOGUE AFUA_2G13270)-RELATED"/>
    <property type="match status" value="1"/>
</dbReference>
<organism evidence="2 3">
    <name type="scientific">Saliterribacillus persicus</name>
    <dbReference type="NCBI Taxonomy" id="930114"/>
    <lineage>
        <taxon>Bacteria</taxon>
        <taxon>Bacillati</taxon>
        <taxon>Bacillota</taxon>
        <taxon>Bacilli</taxon>
        <taxon>Bacillales</taxon>
        <taxon>Bacillaceae</taxon>
        <taxon>Saliterribacillus</taxon>
    </lineage>
</organism>
<dbReference type="SUPFAM" id="SSF50129">
    <property type="entry name" value="GroES-like"/>
    <property type="match status" value="1"/>
</dbReference>
<dbReference type="Pfam" id="PF00107">
    <property type="entry name" value="ADH_zinc_N"/>
    <property type="match status" value="1"/>
</dbReference>
<dbReference type="OrthoDB" id="9787435at2"/>
<sequence>MQAFVLEGKELKNRIMEEPELEAHDVKIRVKSSGLNHRDLNIPTRRKFSKEPLILGSDGAGVIIEVGEKVSEYSVGDEVIIDPFTGWKENTPSPPDEFEILGMPSHGTFSEIFVANEENVSKKPLHLDWNEAGVIALAGLTAYRAVVTKANIRKNDTIFIPGAGGGVNMLAIKFASALGAKVITSSRSNEKRELAKKIGASQAISTHGDWKEELKHERIDVVIEGIGGDTFLRSLDVLKKGGTIVTYGSSTADTFQFDLRAFFYGQYKMFGSTMGSKEELTQMLAFIKEYNIKPEIGAVFPLKEARHAFEYLKESKQFGKVVLTNS</sequence>
<dbReference type="EMBL" id="QPJJ01000005">
    <property type="protein sequence ID" value="RCW71858.1"/>
    <property type="molecule type" value="Genomic_DNA"/>
</dbReference>
<dbReference type="SMART" id="SM00829">
    <property type="entry name" value="PKS_ER"/>
    <property type="match status" value="1"/>
</dbReference>
<evidence type="ECO:0000313" key="3">
    <source>
        <dbReference type="Proteomes" id="UP000252585"/>
    </source>
</evidence>
<dbReference type="AlphaFoldDB" id="A0A368XXU6"/>
<reference evidence="2 3" key="1">
    <citation type="submission" date="2018-07" db="EMBL/GenBank/DDBJ databases">
        <title>Genomic Encyclopedia of Type Strains, Phase IV (KMG-IV): sequencing the most valuable type-strain genomes for metagenomic binning, comparative biology and taxonomic classification.</title>
        <authorList>
            <person name="Goeker M."/>
        </authorList>
    </citation>
    <scope>NUCLEOTIDE SEQUENCE [LARGE SCALE GENOMIC DNA]</scope>
    <source>
        <strain evidence="2 3">DSM 27696</strain>
    </source>
</reference>
<dbReference type="InterPro" id="IPR013149">
    <property type="entry name" value="ADH-like_C"/>
</dbReference>
<proteinExistence type="predicted"/>
<accession>A0A368XXU6</accession>
<gene>
    <name evidence="2" type="ORF">DFR57_10540</name>
</gene>
<dbReference type="RefSeq" id="WP_114352424.1">
    <property type="nucleotide sequence ID" value="NZ_QPJJ01000005.1"/>
</dbReference>
<dbReference type="Gene3D" id="3.90.180.10">
    <property type="entry name" value="Medium-chain alcohol dehydrogenases, catalytic domain"/>
    <property type="match status" value="1"/>
</dbReference>
<dbReference type="InterPro" id="IPR052711">
    <property type="entry name" value="Zinc_ADH-like"/>
</dbReference>
<evidence type="ECO:0000259" key="1">
    <source>
        <dbReference type="SMART" id="SM00829"/>
    </source>
</evidence>
<dbReference type="InterPro" id="IPR036291">
    <property type="entry name" value="NAD(P)-bd_dom_sf"/>
</dbReference>
<comment type="caution">
    <text evidence="2">The sequence shown here is derived from an EMBL/GenBank/DDBJ whole genome shotgun (WGS) entry which is preliminary data.</text>
</comment>
<feature type="domain" description="Enoyl reductase (ER)" evidence="1">
    <location>
        <begin position="8"/>
        <end position="323"/>
    </location>
</feature>
<dbReference type="InterPro" id="IPR013154">
    <property type="entry name" value="ADH-like_N"/>
</dbReference>
<dbReference type="PANTHER" id="PTHR45033">
    <property type="match status" value="1"/>
</dbReference>
<dbReference type="Gene3D" id="3.40.50.720">
    <property type="entry name" value="NAD(P)-binding Rossmann-like Domain"/>
    <property type="match status" value="1"/>
</dbReference>